<reference evidence="4" key="3">
    <citation type="journal article" date="2019" name="Int. J. Syst. Evol. Microbiol.">
        <title>The Global Catalogue of Microorganisms (GCM) 10K type strain sequencing project: providing services to taxonomists for standard genome sequencing and annotation.</title>
        <authorList>
            <consortium name="The Broad Institute Genomics Platform"/>
            <consortium name="The Broad Institute Genome Sequencing Center for Infectious Disease"/>
            <person name="Wu L."/>
            <person name="Ma J."/>
        </authorList>
    </citation>
    <scope>NUCLEOTIDE SEQUENCE [LARGE SCALE GENOMIC DNA]</scope>
    <source>
        <strain evidence="4">CGMCC 1.11013</strain>
    </source>
</reference>
<dbReference type="AlphaFoldDB" id="A0A069P330"/>
<comment type="caution">
    <text evidence="2">The sequence shown here is derived from an EMBL/GenBank/DDBJ whole genome shotgun (WGS) entry which is preliminary data.</text>
</comment>
<reference evidence="1" key="4">
    <citation type="submission" date="2024-05" db="EMBL/GenBank/DDBJ databases">
        <authorList>
            <person name="Sun Q."/>
            <person name="Zhou Y."/>
        </authorList>
    </citation>
    <scope>NUCLEOTIDE SEQUENCE</scope>
    <source>
        <strain evidence="1">CGMCC 1.11013</strain>
    </source>
</reference>
<keyword evidence="4" id="KW-1185">Reference proteome</keyword>
<evidence type="ECO:0000313" key="2">
    <source>
        <dbReference type="EMBL" id="KDR35003.1"/>
    </source>
</evidence>
<sequence length="111" mass="12037">MAGDKRMAGDNGLQVPEALRALAESLERALDANQSVLMMRHTPEVCTVYLGDPSGPQEELRRVGSISTVLANEMLSLTSSGTNRIQIGDQLYHFVRSFTQVGEKAAVVFSV</sequence>
<reference evidence="1" key="1">
    <citation type="journal article" date="2014" name="Int. J. Syst. Evol. Microbiol.">
        <title>Complete genome of a new Firmicutes species belonging to the dominant human colonic microbiota ('Ruminococcus bicirculans') reveals two chromosomes and a selective capacity to utilize plant glucans.</title>
        <authorList>
            <consortium name="NISC Comparative Sequencing Program"/>
            <person name="Wegmann U."/>
            <person name="Louis P."/>
            <person name="Goesmann A."/>
            <person name="Henrissat B."/>
            <person name="Duncan S.H."/>
            <person name="Flint H.J."/>
        </authorList>
    </citation>
    <scope>NUCLEOTIDE SEQUENCE</scope>
    <source>
        <strain evidence="1">CGMCC 1.11013</strain>
    </source>
</reference>
<protein>
    <submittedName>
        <fullName evidence="2">Uncharacterized protein</fullName>
    </submittedName>
</protein>
<proteinExistence type="predicted"/>
<evidence type="ECO:0000313" key="1">
    <source>
        <dbReference type="EMBL" id="GGD88191.1"/>
    </source>
</evidence>
<name>A0A069P330_9BURK</name>
<organism evidence="2 3">
    <name type="scientific">Caballeronia grimmiae</name>
    <dbReference type="NCBI Taxonomy" id="1071679"/>
    <lineage>
        <taxon>Bacteria</taxon>
        <taxon>Pseudomonadati</taxon>
        <taxon>Pseudomonadota</taxon>
        <taxon>Betaproteobacteria</taxon>
        <taxon>Burkholderiales</taxon>
        <taxon>Burkholderiaceae</taxon>
        <taxon>Caballeronia</taxon>
    </lineage>
</organism>
<dbReference type="EMBL" id="BMEG01000010">
    <property type="protein sequence ID" value="GGD88191.1"/>
    <property type="molecule type" value="Genomic_DNA"/>
</dbReference>
<dbReference type="EMBL" id="JFHE01000009">
    <property type="protein sequence ID" value="KDR35003.1"/>
    <property type="molecule type" value="Genomic_DNA"/>
</dbReference>
<dbReference type="RefSeq" id="WP_035963340.1">
    <property type="nucleotide sequence ID" value="NZ_BMEG01000010.1"/>
</dbReference>
<evidence type="ECO:0000313" key="4">
    <source>
        <dbReference type="Proteomes" id="UP000597138"/>
    </source>
</evidence>
<dbReference type="eggNOG" id="ENOG50316KE">
    <property type="taxonomic scope" value="Bacteria"/>
</dbReference>
<dbReference type="Proteomes" id="UP000597138">
    <property type="component" value="Unassembled WGS sequence"/>
</dbReference>
<dbReference type="Proteomes" id="UP000027439">
    <property type="component" value="Unassembled WGS sequence"/>
</dbReference>
<accession>A0A069P330</accession>
<gene>
    <name evidence="2" type="ORF">BG57_32080</name>
    <name evidence="1" type="ORF">GCM10010985_48420</name>
</gene>
<reference evidence="2 3" key="2">
    <citation type="submission" date="2014-03" db="EMBL/GenBank/DDBJ databases">
        <title>Draft Genome Sequences of Four Burkholderia Strains.</title>
        <authorList>
            <person name="Liu X.Y."/>
            <person name="Li C.X."/>
            <person name="Xu J.H."/>
        </authorList>
    </citation>
    <scope>NUCLEOTIDE SEQUENCE [LARGE SCALE GENOMIC DNA]</scope>
    <source>
        <strain evidence="2 3">R27</strain>
    </source>
</reference>
<evidence type="ECO:0000313" key="3">
    <source>
        <dbReference type="Proteomes" id="UP000027439"/>
    </source>
</evidence>